<dbReference type="Pfam" id="PF13193">
    <property type="entry name" value="AMP-binding_C"/>
    <property type="match status" value="1"/>
</dbReference>
<dbReference type="PROSITE" id="PS00455">
    <property type="entry name" value="AMP_BINDING"/>
    <property type="match status" value="1"/>
</dbReference>
<dbReference type="Gene3D" id="3.40.50.980">
    <property type="match status" value="2"/>
</dbReference>
<organism evidence="3 4">
    <name type="scientific">Kribbella deserti</name>
    <dbReference type="NCBI Taxonomy" id="1926257"/>
    <lineage>
        <taxon>Bacteria</taxon>
        <taxon>Bacillati</taxon>
        <taxon>Actinomycetota</taxon>
        <taxon>Actinomycetes</taxon>
        <taxon>Propionibacteriales</taxon>
        <taxon>Kribbellaceae</taxon>
        <taxon>Kribbella</taxon>
    </lineage>
</organism>
<dbReference type="Gene3D" id="2.30.38.10">
    <property type="entry name" value="Luciferase, Domain 3"/>
    <property type="match status" value="1"/>
</dbReference>
<comment type="caution">
    <text evidence="3">The sequence shown here is derived from an EMBL/GenBank/DDBJ whole genome shotgun (WGS) entry which is preliminary data.</text>
</comment>
<accession>A0ABV6QFJ8</accession>
<dbReference type="InterPro" id="IPR045851">
    <property type="entry name" value="AMP-bd_C_sf"/>
</dbReference>
<reference evidence="3 4" key="1">
    <citation type="submission" date="2024-09" db="EMBL/GenBank/DDBJ databases">
        <authorList>
            <person name="Sun Q."/>
            <person name="Mori K."/>
        </authorList>
    </citation>
    <scope>NUCLEOTIDE SEQUENCE [LARGE SCALE GENOMIC DNA]</scope>
    <source>
        <strain evidence="3 4">CGMCC 1.15906</strain>
    </source>
</reference>
<dbReference type="PANTHER" id="PTHR43767:SF1">
    <property type="entry name" value="NONRIBOSOMAL PEPTIDE SYNTHASE PES1 (EUROFUNG)-RELATED"/>
    <property type="match status" value="1"/>
</dbReference>
<dbReference type="InterPro" id="IPR000873">
    <property type="entry name" value="AMP-dep_synth/lig_dom"/>
</dbReference>
<evidence type="ECO:0000259" key="1">
    <source>
        <dbReference type="Pfam" id="PF00501"/>
    </source>
</evidence>
<dbReference type="InterPro" id="IPR050237">
    <property type="entry name" value="ATP-dep_AMP-bd_enzyme"/>
</dbReference>
<feature type="domain" description="AMP-binding enzyme C-terminal" evidence="2">
    <location>
        <begin position="430"/>
        <end position="506"/>
    </location>
</feature>
<name>A0ABV6QFJ8_9ACTN</name>
<dbReference type="Proteomes" id="UP001589890">
    <property type="component" value="Unassembled WGS sequence"/>
</dbReference>
<evidence type="ECO:0000259" key="2">
    <source>
        <dbReference type="Pfam" id="PF13193"/>
    </source>
</evidence>
<feature type="domain" description="AMP-dependent synthetase/ligase" evidence="1">
    <location>
        <begin position="37"/>
        <end position="379"/>
    </location>
</feature>
<evidence type="ECO:0000313" key="4">
    <source>
        <dbReference type="Proteomes" id="UP001589890"/>
    </source>
</evidence>
<dbReference type="RefSeq" id="WP_380044119.1">
    <property type="nucleotide sequence ID" value="NZ_JBHLTC010000005.1"/>
</dbReference>
<dbReference type="Gene3D" id="3.30.300.30">
    <property type="match status" value="1"/>
</dbReference>
<sequence>MSAFTPWPADLAALYRSLGYWNGTPLGSLLSGRQGLALVAGDTRLTYDELERRVDRLAAGLVRLGIGAGDRVVVQLGNSRGFVELSFALFRLGALPVYALPAHREHEIAHLCRVTNAAAYAIPDQVAGFDYRQLARSVGPGLVLVEGDPAEFVSLASVDSEPVELPPVDPSGVALYLLSGGTTGTPKLIPRTHDDYAYNARASAEVCGLGPDTVYLAALPAGHNFPLACPGILGTFTAGGTVVMAASPSPDEAFALIEREGVTHTAVVPTVALLWAEARDWQTEDLSSLRCLQVGGAKLGETQAKGLRAALGVPLQQVFGMAEGLLNYTRLDDPVELVDTSQGLPLSPHDEVRILGPDGREAEMGELYTRGPYTIRGYYEAPEHNAIAFTSDGFYRSGDLVRRLPSGHLVVEGRVKEVINRGGDKVSAEEVENHLRSHPAIASVAVIALPHALLGEQTCACVVAVPGAAVTVKELASYLREQGVAAYKFPDRVETLDRLPVTAIGKVDKRELVRRFT</sequence>
<protein>
    <submittedName>
        <fullName evidence="3">(2,3-dihydroxybenzoyl)adenylate synthase</fullName>
    </submittedName>
</protein>
<dbReference type="Pfam" id="PF00501">
    <property type="entry name" value="AMP-binding"/>
    <property type="match status" value="1"/>
</dbReference>
<dbReference type="PANTHER" id="PTHR43767">
    <property type="entry name" value="LONG-CHAIN-FATTY-ACID--COA LIGASE"/>
    <property type="match status" value="1"/>
</dbReference>
<dbReference type="EMBL" id="JBHLTC010000005">
    <property type="protein sequence ID" value="MFC0623419.1"/>
    <property type="molecule type" value="Genomic_DNA"/>
</dbReference>
<dbReference type="InterPro" id="IPR020845">
    <property type="entry name" value="AMP-binding_CS"/>
</dbReference>
<proteinExistence type="predicted"/>
<gene>
    <name evidence="3" type="ORF">ACFFGN_05055</name>
</gene>
<dbReference type="InterPro" id="IPR025110">
    <property type="entry name" value="AMP-bd_C"/>
</dbReference>
<evidence type="ECO:0000313" key="3">
    <source>
        <dbReference type="EMBL" id="MFC0623419.1"/>
    </source>
</evidence>
<keyword evidence="4" id="KW-1185">Reference proteome</keyword>
<dbReference type="SUPFAM" id="SSF56801">
    <property type="entry name" value="Acetyl-CoA synthetase-like"/>
    <property type="match status" value="1"/>
</dbReference>